<comment type="caution">
    <text evidence="10">The sequence shown here is derived from an EMBL/GenBank/DDBJ whole genome shotgun (WGS) entry which is preliminary data.</text>
</comment>
<comment type="similarity">
    <text evidence="2 9">Belongs to the glycosyl hydrolase 1 family.</text>
</comment>
<dbReference type="PROSITE" id="PS00653">
    <property type="entry name" value="GLYCOSYL_HYDROL_F1_2"/>
    <property type="match status" value="1"/>
</dbReference>
<dbReference type="NCBIfam" id="TIGR03356">
    <property type="entry name" value="BGL"/>
    <property type="match status" value="1"/>
</dbReference>
<evidence type="ECO:0000256" key="2">
    <source>
        <dbReference type="ARBA" id="ARBA00010838"/>
    </source>
</evidence>
<keyword evidence="8" id="KW-0624">Polysaccharide degradation</keyword>
<evidence type="ECO:0000256" key="4">
    <source>
        <dbReference type="ARBA" id="ARBA00022801"/>
    </source>
</evidence>
<proteinExistence type="inferred from homology"/>
<dbReference type="SUPFAM" id="SSF51445">
    <property type="entry name" value="(Trans)glycosidases"/>
    <property type="match status" value="1"/>
</dbReference>
<dbReference type="InterPro" id="IPR001360">
    <property type="entry name" value="Glyco_hydro_1"/>
</dbReference>
<dbReference type="InterPro" id="IPR017736">
    <property type="entry name" value="Glyco_hydro_1_beta-glucosidase"/>
</dbReference>
<keyword evidence="4 9" id="KW-0378">Hydrolase</keyword>
<keyword evidence="5" id="KW-0136">Cellulose degradation</keyword>
<dbReference type="PANTHER" id="PTHR10353">
    <property type="entry name" value="GLYCOSYL HYDROLASE"/>
    <property type="match status" value="1"/>
</dbReference>
<comment type="catalytic activity">
    <reaction evidence="1 9">
        <text>Hydrolysis of terminal, non-reducing beta-D-glucosyl residues with release of beta-D-glucose.</text>
        <dbReference type="EC" id="3.2.1.21"/>
    </reaction>
</comment>
<dbReference type="PANTHER" id="PTHR10353:SF36">
    <property type="entry name" value="LP05116P"/>
    <property type="match status" value="1"/>
</dbReference>
<dbReference type="RefSeq" id="WP_128219254.1">
    <property type="nucleotide sequence ID" value="NZ_CP034929.1"/>
</dbReference>
<dbReference type="Pfam" id="PF00232">
    <property type="entry name" value="Glyco_hydro_1"/>
    <property type="match status" value="1"/>
</dbReference>
<protein>
    <recommendedName>
        <fullName evidence="3 9">Beta-glucosidase</fullName>
        <ecNumber evidence="3 9">3.2.1.21</ecNumber>
    </recommendedName>
</protein>
<evidence type="ECO:0000256" key="5">
    <source>
        <dbReference type="ARBA" id="ARBA00023001"/>
    </source>
</evidence>
<keyword evidence="11" id="KW-1185">Reference proteome</keyword>
<dbReference type="GO" id="GO:0008422">
    <property type="term" value="F:beta-glucosidase activity"/>
    <property type="evidence" value="ECO:0007669"/>
    <property type="project" value="UniProtKB-EC"/>
</dbReference>
<keyword evidence="7 9" id="KW-0326">Glycosidase</keyword>
<keyword evidence="6" id="KW-0119">Carbohydrate metabolism</keyword>
<evidence type="ECO:0000256" key="8">
    <source>
        <dbReference type="ARBA" id="ARBA00023326"/>
    </source>
</evidence>
<dbReference type="EC" id="3.2.1.21" evidence="3 9"/>
<sequence>MTSPRTNRDAAGLPLLPAGFRFGTSDSAHQTEGAVDVDGRGRTIWDTFAETPGRIDRGETGARGADSYRRWPEDVALLRDLGVTSHRFSVAWSRVVPEGRGAVNTRGLDHYDRYVDALLEAGVEPMLTLYHWDLPQALEDDGGWLNRATAEAFAEYAGVVAERLVDRVAHWIPVNDPNVASILGYGMGSHAPGKRLVFDCLPAAHHMLLGHGLATQVLRAAGATSVGSATNHAPVWPRSDEPEDTGASKLFDMLWNGAFAEPILLGRYPFPLLPLLDDVLRPGDLATIRQPLDFYGVNFYGPVRVGASPEGNEVPFEFREVLGHEVTDLGWPIVPEALCEWLVMFRARYRAALPPLMVTESGCAYDSPVAPDGTVADPQRIAYLDAHLAAVSQAVDRGVDVRGFHVASLLDNFHWQDGYEPGQGLVHVDRTTNDRTPKQSFDWLKRVLQAQPDAMNESPDGAATD</sequence>
<evidence type="ECO:0000256" key="6">
    <source>
        <dbReference type="ARBA" id="ARBA00023277"/>
    </source>
</evidence>
<organism evidence="10 11">
    <name type="scientific">Nocardioides yefusunii</name>
    <dbReference type="NCBI Taxonomy" id="2500546"/>
    <lineage>
        <taxon>Bacteria</taxon>
        <taxon>Bacillati</taxon>
        <taxon>Actinomycetota</taxon>
        <taxon>Actinomycetes</taxon>
        <taxon>Propionibacteriales</taxon>
        <taxon>Nocardioidaceae</taxon>
        <taxon>Nocardioides</taxon>
    </lineage>
</organism>
<evidence type="ECO:0000313" key="11">
    <source>
        <dbReference type="Proteomes" id="UP001596098"/>
    </source>
</evidence>
<dbReference type="EMBL" id="JBHSQI010000007">
    <property type="protein sequence ID" value="MFC6154557.1"/>
    <property type="molecule type" value="Genomic_DNA"/>
</dbReference>
<dbReference type="Proteomes" id="UP001596098">
    <property type="component" value="Unassembled WGS sequence"/>
</dbReference>
<dbReference type="InterPro" id="IPR017853">
    <property type="entry name" value="GH"/>
</dbReference>
<dbReference type="InterPro" id="IPR033132">
    <property type="entry name" value="GH_1_N_CS"/>
</dbReference>
<evidence type="ECO:0000256" key="7">
    <source>
        <dbReference type="ARBA" id="ARBA00023295"/>
    </source>
</evidence>
<gene>
    <name evidence="10" type="ORF">ACFPWU_12880</name>
</gene>
<evidence type="ECO:0000256" key="1">
    <source>
        <dbReference type="ARBA" id="ARBA00000448"/>
    </source>
</evidence>
<name>A0ABW1QZY7_9ACTN</name>
<dbReference type="PRINTS" id="PR00131">
    <property type="entry name" value="GLHYDRLASE1"/>
</dbReference>
<evidence type="ECO:0000256" key="3">
    <source>
        <dbReference type="ARBA" id="ARBA00012744"/>
    </source>
</evidence>
<evidence type="ECO:0000313" key="10">
    <source>
        <dbReference type="EMBL" id="MFC6154557.1"/>
    </source>
</evidence>
<reference evidence="11" key="1">
    <citation type="journal article" date="2019" name="Int. J. Syst. Evol. Microbiol.">
        <title>The Global Catalogue of Microorganisms (GCM) 10K type strain sequencing project: providing services to taxonomists for standard genome sequencing and annotation.</title>
        <authorList>
            <consortium name="The Broad Institute Genomics Platform"/>
            <consortium name="The Broad Institute Genome Sequencing Center for Infectious Disease"/>
            <person name="Wu L."/>
            <person name="Ma J."/>
        </authorList>
    </citation>
    <scope>NUCLEOTIDE SEQUENCE [LARGE SCALE GENOMIC DNA]</scope>
    <source>
        <strain evidence="11">DFY28</strain>
    </source>
</reference>
<accession>A0ABW1QZY7</accession>
<dbReference type="Gene3D" id="3.20.20.80">
    <property type="entry name" value="Glycosidases"/>
    <property type="match status" value="1"/>
</dbReference>
<evidence type="ECO:0000256" key="9">
    <source>
        <dbReference type="RuleBase" id="RU361175"/>
    </source>
</evidence>